<evidence type="ECO:0000313" key="5">
    <source>
        <dbReference type="Proteomes" id="UP001156660"/>
    </source>
</evidence>
<reference evidence="2" key="4">
    <citation type="submission" date="2023-01" db="EMBL/GenBank/DDBJ databases">
        <title>Draft genome sequence of Aliivibrio sifiae strain NBRC 105001.</title>
        <authorList>
            <person name="Sun Q."/>
            <person name="Mori K."/>
        </authorList>
    </citation>
    <scope>NUCLEOTIDE SEQUENCE</scope>
    <source>
        <strain evidence="2">NBRC 105001</strain>
    </source>
</reference>
<keyword evidence="5" id="KW-1185">Reference proteome</keyword>
<proteinExistence type="predicted"/>
<dbReference type="Proteomes" id="UP000239273">
    <property type="component" value="Unassembled WGS sequence"/>
</dbReference>
<evidence type="ECO:0000259" key="1">
    <source>
        <dbReference type="Pfam" id="PF01755"/>
    </source>
</evidence>
<organism evidence="3 4">
    <name type="scientific">Aliivibrio sifiae</name>
    <dbReference type="NCBI Taxonomy" id="566293"/>
    <lineage>
        <taxon>Bacteria</taxon>
        <taxon>Pseudomonadati</taxon>
        <taxon>Pseudomonadota</taxon>
        <taxon>Gammaproteobacteria</taxon>
        <taxon>Vibrionales</taxon>
        <taxon>Vibrionaceae</taxon>
        <taxon>Aliivibrio</taxon>
    </lineage>
</organism>
<protein>
    <recommendedName>
        <fullName evidence="1">Glycosyl transferase family 25 domain-containing protein</fullName>
    </recommendedName>
</protein>
<comment type="caution">
    <text evidence="3">The sequence shown here is derived from an EMBL/GenBank/DDBJ whole genome shotgun (WGS) entry which is preliminary data.</text>
</comment>
<dbReference type="Pfam" id="PF01755">
    <property type="entry name" value="Glyco_transf_25"/>
    <property type="match status" value="1"/>
</dbReference>
<dbReference type="EMBL" id="MSCP01000001">
    <property type="protein sequence ID" value="PQJ93047.1"/>
    <property type="molecule type" value="Genomic_DNA"/>
</dbReference>
<evidence type="ECO:0000313" key="2">
    <source>
        <dbReference type="EMBL" id="GLR75139.1"/>
    </source>
</evidence>
<dbReference type="AlphaFoldDB" id="A0A2S7XH53"/>
<dbReference type="Proteomes" id="UP001156660">
    <property type="component" value="Unassembled WGS sequence"/>
</dbReference>
<dbReference type="EMBL" id="BSOU01000004">
    <property type="protein sequence ID" value="GLR75139.1"/>
    <property type="molecule type" value="Genomic_DNA"/>
</dbReference>
<dbReference type="RefSeq" id="WP_060991376.1">
    <property type="nucleotide sequence ID" value="NZ_BSOU01000004.1"/>
</dbReference>
<gene>
    <name evidence="3" type="ORF">BTO23_02815</name>
    <name evidence="2" type="ORF">GCM10007855_20130</name>
</gene>
<name>A0A2S7XH53_9GAMM</name>
<evidence type="ECO:0000313" key="4">
    <source>
        <dbReference type="Proteomes" id="UP000239273"/>
    </source>
</evidence>
<reference evidence="2" key="1">
    <citation type="journal article" date="2014" name="Int. J. Syst. Evol. Microbiol.">
        <title>Complete genome of a new Firmicutes species belonging to the dominant human colonic microbiota ('Ruminococcus bicirculans') reveals two chromosomes and a selective capacity to utilize plant glucans.</title>
        <authorList>
            <consortium name="NISC Comparative Sequencing Program"/>
            <person name="Wegmann U."/>
            <person name="Louis P."/>
            <person name="Goesmann A."/>
            <person name="Henrissat B."/>
            <person name="Duncan S.H."/>
            <person name="Flint H.J."/>
        </authorList>
    </citation>
    <scope>NUCLEOTIDE SEQUENCE</scope>
    <source>
        <strain evidence="2">NBRC 105001</strain>
    </source>
</reference>
<reference evidence="3 4" key="2">
    <citation type="submission" date="2016-12" db="EMBL/GenBank/DDBJ databases">
        <title>Diversity of luminous bacteria.</title>
        <authorList>
            <person name="Yoshizawa S."/>
            <person name="Kogure K."/>
        </authorList>
    </citation>
    <scope>NUCLEOTIDE SEQUENCE [LARGE SCALE GENOMIC DNA]</scope>
    <source>
        <strain evidence="3 4">NBRC 105001</strain>
    </source>
</reference>
<feature type="domain" description="Glycosyl transferase family 25" evidence="1">
    <location>
        <begin position="9"/>
        <end position="100"/>
    </location>
</feature>
<sequence length="221" mass="25481">MKIYILTTGNKDRMSMMERQLNSLNLKFEFIYSESIDNLKIENLTYGDRQLSFKSRKLSTGQFGAWKAHTSAWSRVVDDLEPAIIIEDNALIHQGIMLDAIRCETIKLGMVSFSETGWRESSTESFIKTHGFFPLYIYGITPYFADMLLSRASKTGYSMQIDTWITKRLLSGISPFCSNTVIGSRMPRKSIVTIAQKDLPKKTKSIKYKIIRMLNKRKYKL</sequence>
<accession>A0A2S7XH53</accession>
<dbReference type="OrthoDB" id="9816113at2"/>
<reference evidence="5" key="3">
    <citation type="journal article" date="2019" name="Int. J. Syst. Evol. Microbiol.">
        <title>The Global Catalogue of Microorganisms (GCM) 10K type strain sequencing project: providing services to taxonomists for standard genome sequencing and annotation.</title>
        <authorList>
            <consortium name="The Broad Institute Genomics Platform"/>
            <consortium name="The Broad Institute Genome Sequencing Center for Infectious Disease"/>
            <person name="Wu L."/>
            <person name="Ma J."/>
        </authorList>
    </citation>
    <scope>NUCLEOTIDE SEQUENCE [LARGE SCALE GENOMIC DNA]</scope>
    <source>
        <strain evidence="5">NBRC 105001</strain>
    </source>
</reference>
<evidence type="ECO:0000313" key="3">
    <source>
        <dbReference type="EMBL" id="PQJ93047.1"/>
    </source>
</evidence>
<dbReference type="InterPro" id="IPR002654">
    <property type="entry name" value="Glyco_trans_25"/>
</dbReference>